<evidence type="ECO:0000313" key="3">
    <source>
        <dbReference type="Proteomes" id="UP001295462"/>
    </source>
</evidence>
<accession>A0AAU9QGM7</accession>
<keyword evidence="1" id="KW-1133">Transmembrane helix</keyword>
<dbReference type="AlphaFoldDB" id="A0AAU9QGM7"/>
<protein>
    <recommendedName>
        <fullName evidence="4">DUF2509 domain-containing protein</fullName>
    </recommendedName>
</protein>
<keyword evidence="1" id="KW-0472">Membrane</keyword>
<gene>
    <name evidence="2" type="ORF">THF1A12_1380002</name>
</gene>
<reference evidence="2" key="1">
    <citation type="submission" date="2022-01" db="EMBL/GenBank/DDBJ databases">
        <authorList>
            <person name="Lagorce A."/>
        </authorList>
    </citation>
    <scope>NUCLEOTIDE SEQUENCE</scope>
    <source>
        <strain evidence="2">Th15_F1_A12</strain>
    </source>
</reference>
<evidence type="ECO:0000313" key="2">
    <source>
        <dbReference type="EMBL" id="CAH1576094.1"/>
    </source>
</evidence>
<comment type="caution">
    <text evidence="2">The sequence shown here is derived from an EMBL/GenBank/DDBJ whole genome shotgun (WGS) entry which is preliminary data.</text>
</comment>
<dbReference type="EMBL" id="CAKMUD010000044">
    <property type="protein sequence ID" value="CAH1576094.1"/>
    <property type="molecule type" value="Genomic_DNA"/>
</dbReference>
<name>A0AAU9QGM7_9VIBR</name>
<proteinExistence type="predicted"/>
<evidence type="ECO:0000256" key="1">
    <source>
        <dbReference type="SAM" id="Phobius"/>
    </source>
</evidence>
<keyword evidence="1" id="KW-0812">Transmembrane</keyword>
<dbReference type="Proteomes" id="UP001295462">
    <property type="component" value="Unassembled WGS sequence"/>
</dbReference>
<evidence type="ECO:0008006" key="4">
    <source>
        <dbReference type="Google" id="ProtNLM"/>
    </source>
</evidence>
<sequence>MNSNELSVLVNEGTPMMRQLPRFCVKIIMMSVVMFACIGVGQALQYTNSVTALRYQTVVEWVDKHPSHTVLANQFTAHCLASEPLFSEKRWHGVLSKNASARIYECGKKIGATRLAEQIRLVDTQLYSVAWPLSLLVADGRKTESSHLSL</sequence>
<feature type="transmembrane region" description="Helical" evidence="1">
    <location>
        <begin position="23"/>
        <end position="44"/>
    </location>
</feature>
<organism evidence="2 3">
    <name type="scientific">Vibrio jasicida</name>
    <dbReference type="NCBI Taxonomy" id="766224"/>
    <lineage>
        <taxon>Bacteria</taxon>
        <taxon>Pseudomonadati</taxon>
        <taxon>Pseudomonadota</taxon>
        <taxon>Gammaproteobacteria</taxon>
        <taxon>Vibrionales</taxon>
        <taxon>Vibrionaceae</taxon>
        <taxon>Vibrio</taxon>
    </lineage>
</organism>